<dbReference type="InterPro" id="IPR027417">
    <property type="entry name" value="P-loop_NTPase"/>
</dbReference>
<sequence>MEELSNRKQMDPAEENMSAGDTIGLNGRPIPVVLVNSDDHTFELDEDALRSVLLKEHIQDKKVVVVSVAGAFRKGKSFLLNFFLRYLKSKTLRKPSATQMIKHKVKE</sequence>
<dbReference type="InParanoid" id="C3ZSH4"/>
<feature type="compositionally biased region" description="Basic and acidic residues" evidence="4">
    <location>
        <begin position="1"/>
        <end position="11"/>
    </location>
</feature>
<evidence type="ECO:0000256" key="4">
    <source>
        <dbReference type="SAM" id="MobiDB-lite"/>
    </source>
</evidence>
<dbReference type="AlphaFoldDB" id="C3ZSH4"/>
<accession>C3ZSH4</accession>
<organism>
    <name type="scientific">Branchiostoma floridae</name>
    <name type="common">Florida lancelet</name>
    <name type="synonym">Amphioxus</name>
    <dbReference type="NCBI Taxonomy" id="7739"/>
    <lineage>
        <taxon>Eukaryota</taxon>
        <taxon>Metazoa</taxon>
        <taxon>Chordata</taxon>
        <taxon>Cephalochordata</taxon>
        <taxon>Leptocardii</taxon>
        <taxon>Amphioxiformes</taxon>
        <taxon>Branchiostomatidae</taxon>
        <taxon>Branchiostoma</taxon>
    </lineage>
</organism>
<evidence type="ECO:0000256" key="2">
    <source>
        <dbReference type="ARBA" id="ARBA00023134"/>
    </source>
</evidence>
<dbReference type="Gene3D" id="3.40.50.300">
    <property type="entry name" value="P-loop containing nucleotide triphosphate hydrolases"/>
    <property type="match status" value="1"/>
</dbReference>
<keyword evidence="1" id="KW-0547">Nucleotide-binding</keyword>
<evidence type="ECO:0000256" key="3">
    <source>
        <dbReference type="PROSITE-ProRule" id="PRU01052"/>
    </source>
</evidence>
<dbReference type="GO" id="GO:0005525">
    <property type="term" value="F:GTP binding"/>
    <property type="evidence" value="ECO:0007669"/>
    <property type="project" value="UniProtKB-KW"/>
</dbReference>
<dbReference type="PROSITE" id="PS51715">
    <property type="entry name" value="G_GB1_RHD3"/>
    <property type="match status" value="1"/>
</dbReference>
<dbReference type="GO" id="GO:0003924">
    <property type="term" value="F:GTPase activity"/>
    <property type="evidence" value="ECO:0007669"/>
    <property type="project" value="InterPro"/>
</dbReference>
<feature type="region of interest" description="Disordered" evidence="4">
    <location>
        <begin position="1"/>
        <end position="25"/>
    </location>
</feature>
<dbReference type="eggNOG" id="KOG2037">
    <property type="taxonomic scope" value="Eukaryota"/>
</dbReference>
<dbReference type="InterPro" id="IPR030386">
    <property type="entry name" value="G_GB1_RHD3_dom"/>
</dbReference>
<dbReference type="InterPro" id="IPR015894">
    <property type="entry name" value="Guanylate-bd_N"/>
</dbReference>
<comment type="similarity">
    <text evidence="3">Belongs to the TRAFAC class dynamin-like GTPase superfamily. GB1/RHD3 GTPase family.</text>
</comment>
<dbReference type="EMBL" id="GG666674">
    <property type="protein sequence ID" value="EEN44376.1"/>
    <property type="molecule type" value="Genomic_DNA"/>
</dbReference>
<dbReference type="STRING" id="7739.C3ZSH4"/>
<proteinExistence type="inferred from homology"/>
<keyword evidence="2" id="KW-0342">GTP-binding</keyword>
<evidence type="ECO:0000259" key="5">
    <source>
        <dbReference type="PROSITE" id="PS51715"/>
    </source>
</evidence>
<dbReference type="Pfam" id="PF02263">
    <property type="entry name" value="GBP"/>
    <property type="match status" value="1"/>
</dbReference>
<protein>
    <recommendedName>
        <fullName evidence="5">GB1/RHD3-type G domain-containing protein</fullName>
    </recommendedName>
</protein>
<evidence type="ECO:0000313" key="6">
    <source>
        <dbReference type="EMBL" id="EEN44376.1"/>
    </source>
</evidence>
<reference evidence="6" key="1">
    <citation type="journal article" date="2008" name="Nature">
        <title>The amphioxus genome and the evolution of the chordate karyotype.</title>
        <authorList>
            <consortium name="US DOE Joint Genome Institute (JGI-PGF)"/>
            <person name="Putnam N.H."/>
            <person name="Butts T."/>
            <person name="Ferrier D.E.K."/>
            <person name="Furlong R.F."/>
            <person name="Hellsten U."/>
            <person name="Kawashima T."/>
            <person name="Robinson-Rechavi M."/>
            <person name="Shoguchi E."/>
            <person name="Terry A."/>
            <person name="Yu J.-K."/>
            <person name="Benito-Gutierrez E.L."/>
            <person name="Dubchak I."/>
            <person name="Garcia-Fernandez J."/>
            <person name="Gibson-Brown J.J."/>
            <person name="Grigoriev I.V."/>
            <person name="Horton A.C."/>
            <person name="de Jong P.J."/>
            <person name="Jurka J."/>
            <person name="Kapitonov V.V."/>
            <person name="Kohara Y."/>
            <person name="Kuroki Y."/>
            <person name="Lindquist E."/>
            <person name="Lucas S."/>
            <person name="Osoegawa K."/>
            <person name="Pennacchio L.A."/>
            <person name="Salamov A.A."/>
            <person name="Satou Y."/>
            <person name="Sauka-Spengler T."/>
            <person name="Schmutz J."/>
            <person name="Shin-I T."/>
            <person name="Toyoda A."/>
            <person name="Bronner-Fraser M."/>
            <person name="Fujiyama A."/>
            <person name="Holland L.Z."/>
            <person name="Holland P.W.H."/>
            <person name="Satoh N."/>
            <person name="Rokhsar D.S."/>
        </authorList>
    </citation>
    <scope>NUCLEOTIDE SEQUENCE [LARGE SCALE GENOMIC DNA]</scope>
    <source>
        <strain evidence="6">S238N-H82</strain>
        <tissue evidence="6">Testes</tissue>
    </source>
</reference>
<dbReference type="PANTHER" id="PTHR10751">
    <property type="entry name" value="GUANYLATE BINDING PROTEIN"/>
    <property type="match status" value="1"/>
</dbReference>
<evidence type="ECO:0000256" key="1">
    <source>
        <dbReference type="ARBA" id="ARBA00022741"/>
    </source>
</evidence>
<name>C3ZSH4_BRAFL</name>
<dbReference type="SUPFAM" id="SSF52540">
    <property type="entry name" value="P-loop containing nucleoside triphosphate hydrolases"/>
    <property type="match status" value="1"/>
</dbReference>
<gene>
    <name evidence="6" type="ORF">BRAFLDRAFT_63315</name>
</gene>
<feature type="domain" description="GB1/RHD3-type G" evidence="5">
    <location>
        <begin position="60"/>
        <end position="107"/>
    </location>
</feature>